<name>A0A1F5MHD6_9BACT</name>
<dbReference type="InterPro" id="IPR038570">
    <property type="entry name" value="HicA_sf"/>
</dbReference>
<sequence length="89" mass="9995">MSDLPSFSSKDLAKALISLGFAVDRSKGKGGHYKAKCPIGVRLQPGRKSFIIIPHTKEIYEDLRNRILKEIKSFGFSKDQFLEALKNNV</sequence>
<dbReference type="SUPFAM" id="SSF54786">
    <property type="entry name" value="YcfA/nrd intein domain"/>
    <property type="match status" value="1"/>
</dbReference>
<dbReference type="Proteomes" id="UP000178859">
    <property type="component" value="Unassembled WGS sequence"/>
</dbReference>
<accession>A0A1F5MHD6</accession>
<reference evidence="1 2" key="1">
    <citation type="journal article" date="2016" name="Nat. Commun.">
        <title>Thousands of microbial genomes shed light on interconnected biogeochemical processes in an aquifer system.</title>
        <authorList>
            <person name="Anantharaman K."/>
            <person name="Brown C.T."/>
            <person name="Hug L.A."/>
            <person name="Sharon I."/>
            <person name="Castelle C.J."/>
            <person name="Probst A.J."/>
            <person name="Thomas B.C."/>
            <person name="Singh A."/>
            <person name="Wilkins M.J."/>
            <person name="Karaoz U."/>
            <person name="Brodie E.L."/>
            <person name="Williams K.H."/>
            <person name="Hubbard S.S."/>
            <person name="Banfield J.F."/>
        </authorList>
    </citation>
    <scope>NUCLEOTIDE SEQUENCE [LARGE SCALE GENOMIC DNA]</scope>
</reference>
<evidence type="ECO:0000313" key="1">
    <source>
        <dbReference type="EMBL" id="OGE64749.1"/>
    </source>
</evidence>
<gene>
    <name evidence="1" type="ORF">A3I48_03855</name>
</gene>
<dbReference type="Gene3D" id="3.30.920.30">
    <property type="entry name" value="Hypothetical protein"/>
    <property type="match status" value="1"/>
</dbReference>
<dbReference type="EMBL" id="MFDT01000044">
    <property type="protein sequence ID" value="OGE64749.1"/>
    <property type="molecule type" value="Genomic_DNA"/>
</dbReference>
<organism evidence="1 2">
    <name type="scientific">Candidatus Daviesbacteria bacterium RIFCSPLOWO2_02_FULL_36_7</name>
    <dbReference type="NCBI Taxonomy" id="1797792"/>
    <lineage>
        <taxon>Bacteria</taxon>
        <taxon>Candidatus Daviesiibacteriota</taxon>
    </lineage>
</organism>
<protein>
    <recommendedName>
        <fullName evidence="3">Addiction module toxin, HicA family</fullName>
    </recommendedName>
</protein>
<evidence type="ECO:0008006" key="3">
    <source>
        <dbReference type="Google" id="ProtNLM"/>
    </source>
</evidence>
<dbReference type="AlphaFoldDB" id="A0A1F5MHD6"/>
<evidence type="ECO:0000313" key="2">
    <source>
        <dbReference type="Proteomes" id="UP000178859"/>
    </source>
</evidence>
<comment type="caution">
    <text evidence="1">The sequence shown here is derived from an EMBL/GenBank/DDBJ whole genome shotgun (WGS) entry which is preliminary data.</text>
</comment>
<proteinExistence type="predicted"/>